<protein>
    <submittedName>
        <fullName evidence="2">Uncharacterized protein</fullName>
    </submittedName>
</protein>
<sequence length="112" mass="12016">MQITKNGSLQSQPSPARNRNTGAAGGCVVDPDAANATDDADVIPPILAWHGKLMEHLVILRISVGSSASLPNRTKLLRSESENRINYARWVIDLNSTHIGCEVIIRASESVG</sequence>
<evidence type="ECO:0000256" key="1">
    <source>
        <dbReference type="SAM" id="MobiDB-lite"/>
    </source>
</evidence>
<comment type="caution">
    <text evidence="2">The sequence shown here is derived from an EMBL/GenBank/DDBJ whole genome shotgun (WGS) entry which is preliminary data.</text>
</comment>
<dbReference type="Proteomes" id="UP000265520">
    <property type="component" value="Unassembled WGS sequence"/>
</dbReference>
<organism evidence="2 3">
    <name type="scientific">Trifolium medium</name>
    <dbReference type="NCBI Taxonomy" id="97028"/>
    <lineage>
        <taxon>Eukaryota</taxon>
        <taxon>Viridiplantae</taxon>
        <taxon>Streptophyta</taxon>
        <taxon>Embryophyta</taxon>
        <taxon>Tracheophyta</taxon>
        <taxon>Spermatophyta</taxon>
        <taxon>Magnoliopsida</taxon>
        <taxon>eudicotyledons</taxon>
        <taxon>Gunneridae</taxon>
        <taxon>Pentapetalae</taxon>
        <taxon>rosids</taxon>
        <taxon>fabids</taxon>
        <taxon>Fabales</taxon>
        <taxon>Fabaceae</taxon>
        <taxon>Papilionoideae</taxon>
        <taxon>50 kb inversion clade</taxon>
        <taxon>NPAAA clade</taxon>
        <taxon>Hologalegina</taxon>
        <taxon>IRL clade</taxon>
        <taxon>Trifolieae</taxon>
        <taxon>Trifolium</taxon>
    </lineage>
</organism>
<feature type="non-terminal residue" evidence="2">
    <location>
        <position position="112"/>
    </location>
</feature>
<proteinExistence type="predicted"/>
<reference evidence="2 3" key="1">
    <citation type="journal article" date="2018" name="Front. Plant Sci.">
        <title>Red Clover (Trifolium pratense) and Zigzag Clover (T. medium) - A Picture of Genomic Similarities and Differences.</title>
        <authorList>
            <person name="Dluhosova J."/>
            <person name="Istvanek J."/>
            <person name="Nedelnik J."/>
            <person name="Repkova J."/>
        </authorList>
    </citation>
    <scope>NUCLEOTIDE SEQUENCE [LARGE SCALE GENOMIC DNA]</scope>
    <source>
        <strain evidence="3">cv. 10/8</strain>
        <tissue evidence="2">Leaf</tissue>
    </source>
</reference>
<feature type="region of interest" description="Disordered" evidence="1">
    <location>
        <begin position="1"/>
        <end position="26"/>
    </location>
</feature>
<accession>A0A392PHK1</accession>
<evidence type="ECO:0000313" key="2">
    <source>
        <dbReference type="EMBL" id="MCI11561.1"/>
    </source>
</evidence>
<evidence type="ECO:0000313" key="3">
    <source>
        <dbReference type="Proteomes" id="UP000265520"/>
    </source>
</evidence>
<keyword evidence="3" id="KW-1185">Reference proteome</keyword>
<dbReference type="AlphaFoldDB" id="A0A392PHK1"/>
<dbReference type="EMBL" id="LXQA010080625">
    <property type="protein sequence ID" value="MCI11561.1"/>
    <property type="molecule type" value="Genomic_DNA"/>
</dbReference>
<feature type="compositionally biased region" description="Polar residues" evidence="1">
    <location>
        <begin position="1"/>
        <end position="21"/>
    </location>
</feature>
<name>A0A392PHK1_9FABA</name>